<dbReference type="Proteomes" id="UP000663842">
    <property type="component" value="Unassembled WGS sequence"/>
</dbReference>
<reference evidence="2" key="1">
    <citation type="submission" date="2021-02" db="EMBL/GenBank/DDBJ databases">
        <authorList>
            <person name="Nowell W R."/>
        </authorList>
    </citation>
    <scope>NUCLEOTIDE SEQUENCE</scope>
</reference>
<dbReference type="PANTHER" id="PTHR46954">
    <property type="entry name" value="C2H2-TYPE DOMAIN-CONTAINING PROTEIN"/>
    <property type="match status" value="1"/>
</dbReference>
<sequence length="587" mass="66353">MIVMNKKQKVSCYHRFIKSYVAIFKGTKGAAFLHGNEKWRNMKTLGDDKIIEKEITRLIIECKAKRPDTLFSVWARTTNVNPNSTQCSLAKLKPIEIDRTVKINNSNASPASNSSPSSMSSNRTTVCHAQTLVRKELEELNNIRGFKLANFISEDTRLSQAKHRNNKRLKMKRLIEKHPNVAQEYSLSLYDQTGQPRVEQRAQSALLNAIVEIASRGAAADSTRNPDLISPCMTLDDLSKRLKLRGFVLSRSTTYLSQDDKARVPIGLPATRRQAPLFMHLNYKIRLPDHDFVVAPRHKLIPLVYVECTINDKKEVSYSGSTYITIRSGKHDSSTAETHNHDFSLLFGSKEFEPVMKVNGKCKPIVIICVDGGPDENPRYSETLAGGVNLFKKYELDCFFVVTNCPDRSAFNMVERKMAPLSNQLAGLILPYDHYGSHLDNGGNTIDTELEIRNFKRAGNCLAEVWGELTIDSYPVVCQYVEPVDKKDLSSALNANALDLHWLQAHVRQSQYLLQIIKCNDLKCCSKWRTNYFKIISEGYIPAPFSFKVSPSGISVAELNNKDGRFVDLFQRLQFDSLLPTTNVAYD</sequence>
<feature type="compositionally biased region" description="Low complexity" evidence="1">
    <location>
        <begin position="104"/>
        <end position="122"/>
    </location>
</feature>
<dbReference type="AlphaFoldDB" id="A0A819I7T0"/>
<dbReference type="EMBL" id="CAJOBF010001093">
    <property type="protein sequence ID" value="CAF3912182.1"/>
    <property type="molecule type" value="Genomic_DNA"/>
</dbReference>
<gene>
    <name evidence="2" type="ORF">UXM345_LOCUS11140</name>
</gene>
<dbReference type="PANTHER" id="PTHR46954:SF1">
    <property type="entry name" value="C2H2-TYPE DOMAIN-CONTAINING PROTEIN"/>
    <property type="match status" value="1"/>
</dbReference>
<accession>A0A819I7T0</accession>
<protein>
    <submittedName>
        <fullName evidence="2">Uncharacterized protein</fullName>
    </submittedName>
</protein>
<organism evidence="2 3">
    <name type="scientific">Rotaria magnacalcarata</name>
    <dbReference type="NCBI Taxonomy" id="392030"/>
    <lineage>
        <taxon>Eukaryota</taxon>
        <taxon>Metazoa</taxon>
        <taxon>Spiralia</taxon>
        <taxon>Gnathifera</taxon>
        <taxon>Rotifera</taxon>
        <taxon>Eurotatoria</taxon>
        <taxon>Bdelloidea</taxon>
        <taxon>Philodinida</taxon>
        <taxon>Philodinidae</taxon>
        <taxon>Rotaria</taxon>
    </lineage>
</organism>
<evidence type="ECO:0000313" key="3">
    <source>
        <dbReference type="Proteomes" id="UP000663842"/>
    </source>
</evidence>
<comment type="caution">
    <text evidence="2">The sequence shown here is derived from an EMBL/GenBank/DDBJ whole genome shotgun (WGS) entry which is preliminary data.</text>
</comment>
<feature type="region of interest" description="Disordered" evidence="1">
    <location>
        <begin position="103"/>
        <end position="123"/>
    </location>
</feature>
<proteinExistence type="predicted"/>
<evidence type="ECO:0000256" key="1">
    <source>
        <dbReference type="SAM" id="MobiDB-lite"/>
    </source>
</evidence>
<evidence type="ECO:0000313" key="2">
    <source>
        <dbReference type="EMBL" id="CAF3912182.1"/>
    </source>
</evidence>
<name>A0A819I7T0_9BILA</name>